<name>Q6IL72_DROME</name>
<accession>Q6IL72</accession>
<reference evidence="2" key="1">
    <citation type="journal article" date="2003" name="Genome Biol.">
        <title>An integrated gene annotation and transcriptional profiling approach towards the full gene content of the Drosophila genome.</title>
        <authorList>
            <person name="Hild M."/>
            <person name="Beckmann B."/>
            <person name="Haas S.A."/>
            <person name="Koch B."/>
            <person name="Solovyev V."/>
            <person name="Busold C."/>
            <person name="Fellenberg K."/>
            <person name="Boutros M."/>
            <person name="Vingron M."/>
            <person name="Sauer F."/>
            <person name="Hoheisel J.D."/>
            <person name="Paro R."/>
        </authorList>
    </citation>
    <scope>NUCLEOTIDE SEQUENCE</scope>
</reference>
<gene>
    <name evidence="2" type="ORF">HDC10201</name>
</gene>
<protein>
    <submittedName>
        <fullName evidence="2">HDC10201</fullName>
    </submittedName>
</protein>
<proteinExistence type="predicted"/>
<feature type="compositionally biased region" description="Gly residues" evidence="1">
    <location>
        <begin position="36"/>
        <end position="48"/>
    </location>
</feature>
<organism evidence="2">
    <name type="scientific">Drosophila melanogaster</name>
    <name type="common">Fruit fly</name>
    <dbReference type="NCBI Taxonomy" id="7227"/>
    <lineage>
        <taxon>Eukaryota</taxon>
        <taxon>Metazoa</taxon>
        <taxon>Ecdysozoa</taxon>
        <taxon>Arthropoda</taxon>
        <taxon>Hexapoda</taxon>
        <taxon>Insecta</taxon>
        <taxon>Pterygota</taxon>
        <taxon>Neoptera</taxon>
        <taxon>Endopterygota</taxon>
        <taxon>Diptera</taxon>
        <taxon>Brachycera</taxon>
        <taxon>Muscomorpha</taxon>
        <taxon>Ephydroidea</taxon>
        <taxon>Drosophilidae</taxon>
        <taxon>Drosophila</taxon>
        <taxon>Sophophora</taxon>
    </lineage>
</organism>
<feature type="region of interest" description="Disordered" evidence="1">
    <location>
        <begin position="31"/>
        <end position="67"/>
    </location>
</feature>
<evidence type="ECO:0000313" key="2">
    <source>
        <dbReference type="EMBL" id="DAA02989.1"/>
    </source>
</evidence>
<dbReference type="EMBL" id="BK002144">
    <property type="protein sequence ID" value="DAA02989.1"/>
    <property type="molecule type" value="Genomic_DNA"/>
</dbReference>
<sequence length="190" mass="20580">MAGALPNGNGDNILLKIFFALPVCGSVKAHTKAGGRGRGSVLPRGGGVVVKAPESRPRTPAHPQPAPLSCKRIALSARVESGAICCDVDAGRVPLYPFAHSAQSSASSHQPPAPGPSPQRRRDPKWTRTWLVCQLQRQRQTNPSRNTKAETKAACSKTRQILTHMQLEVERRSRSLCLWPYSLTSVFLEA</sequence>
<dbReference type="AlphaFoldDB" id="Q6IL72"/>
<evidence type="ECO:0000256" key="1">
    <source>
        <dbReference type="SAM" id="MobiDB-lite"/>
    </source>
</evidence>
<feature type="region of interest" description="Disordered" evidence="1">
    <location>
        <begin position="102"/>
        <end position="125"/>
    </location>
</feature>